<comment type="caution">
    <text evidence="3">The sequence shown here is derived from an EMBL/GenBank/DDBJ whole genome shotgun (WGS) entry which is preliminary data.</text>
</comment>
<reference evidence="2" key="3">
    <citation type="submission" date="2019-12" db="EMBL/GenBank/DDBJ databases">
        <title>Microbes associate with the intestines of laboratory mice.</title>
        <authorList>
            <person name="Navarre W."/>
            <person name="Wong E."/>
        </authorList>
    </citation>
    <scope>NUCLEOTIDE SEQUENCE</scope>
    <source>
        <strain evidence="2">NM79_F5</strain>
    </source>
</reference>
<evidence type="ECO:0000313" key="2">
    <source>
        <dbReference type="EMBL" id="MVX62104.1"/>
    </source>
</evidence>
<organism evidence="3 5">
    <name type="scientific">Clostridium chromiireducens</name>
    <dbReference type="NCBI Taxonomy" id="225345"/>
    <lineage>
        <taxon>Bacteria</taxon>
        <taxon>Bacillati</taxon>
        <taxon>Bacillota</taxon>
        <taxon>Clostridia</taxon>
        <taxon>Eubacteriales</taxon>
        <taxon>Clostridiaceae</taxon>
        <taxon>Clostridium</taxon>
    </lineage>
</organism>
<dbReference type="Proteomes" id="UP000656077">
    <property type="component" value="Unassembled WGS sequence"/>
</dbReference>
<protein>
    <submittedName>
        <fullName evidence="3">Uncharacterized protein</fullName>
    </submittedName>
</protein>
<dbReference type="RefSeq" id="WP_079437831.1">
    <property type="nucleotide sequence ID" value="NZ_MZGT01000003.1"/>
</dbReference>
<reference evidence="4 6" key="2">
    <citation type="submission" date="2018-08" db="EMBL/GenBank/DDBJ databases">
        <title>Genome of Clostridium chromiireducens C1, DSM12136.</title>
        <authorList>
            <person name="Xing M."/>
            <person name="Wei Y."/>
            <person name="Ang E.L."/>
            <person name="Zhao H."/>
            <person name="Zhang Y."/>
        </authorList>
    </citation>
    <scope>NUCLEOTIDE SEQUENCE [LARGE SCALE GENOMIC DNA]</scope>
    <source>
        <strain evidence="4 6">C1</strain>
    </source>
</reference>
<dbReference type="Proteomes" id="UP000265930">
    <property type="component" value="Unassembled WGS sequence"/>
</dbReference>
<name>A0A1V4J1I6_9CLOT</name>
<dbReference type="Proteomes" id="UP000191056">
    <property type="component" value="Unassembled WGS sequence"/>
</dbReference>
<dbReference type="EMBL" id="WSRQ01000001">
    <property type="protein sequence ID" value="MVX62104.1"/>
    <property type="molecule type" value="Genomic_DNA"/>
</dbReference>
<keyword evidence="5" id="KW-1185">Reference proteome</keyword>
<dbReference type="EMBL" id="MZGT01000003">
    <property type="protein sequence ID" value="OPJ65884.1"/>
    <property type="molecule type" value="Genomic_DNA"/>
</dbReference>
<evidence type="ECO:0000313" key="4">
    <source>
        <dbReference type="EMBL" id="RII35360.1"/>
    </source>
</evidence>
<feature type="region of interest" description="Disordered" evidence="1">
    <location>
        <begin position="60"/>
        <end position="88"/>
    </location>
</feature>
<sequence length="88" mass="9540">MDIFDLSPEELTALTAVLSIGIAKQYPEGDRLGVLALFFTSIGDILALIQLQRLSIASRADTAQNEQSAQNENNTQNTQNSNSNETKA</sequence>
<gene>
    <name evidence="3" type="ORF">CLCHR_02400</name>
    <name evidence="4" type="ORF">D2A34_09160</name>
    <name evidence="2" type="ORF">GKZ28_00115</name>
</gene>
<dbReference type="AlphaFoldDB" id="A0A1V4J1I6"/>
<accession>A0A1V4J1I6</accession>
<evidence type="ECO:0000313" key="6">
    <source>
        <dbReference type="Proteomes" id="UP000265930"/>
    </source>
</evidence>
<feature type="compositionally biased region" description="Low complexity" evidence="1">
    <location>
        <begin position="62"/>
        <end position="88"/>
    </location>
</feature>
<evidence type="ECO:0000313" key="5">
    <source>
        <dbReference type="Proteomes" id="UP000191056"/>
    </source>
</evidence>
<evidence type="ECO:0000313" key="3">
    <source>
        <dbReference type="EMBL" id="OPJ65884.1"/>
    </source>
</evidence>
<evidence type="ECO:0000256" key="1">
    <source>
        <dbReference type="SAM" id="MobiDB-lite"/>
    </source>
</evidence>
<dbReference type="EMBL" id="QXDJ01000002">
    <property type="protein sequence ID" value="RII35360.1"/>
    <property type="molecule type" value="Genomic_DNA"/>
</dbReference>
<reference evidence="3 5" key="1">
    <citation type="submission" date="2017-03" db="EMBL/GenBank/DDBJ databases">
        <title>Genome sequence of Clostridium chromiireducens DSM 23318.</title>
        <authorList>
            <person name="Poehlein A."/>
            <person name="Daniel R."/>
        </authorList>
    </citation>
    <scope>NUCLEOTIDE SEQUENCE [LARGE SCALE GENOMIC DNA]</scope>
    <source>
        <strain evidence="3 5">DSM 23318</strain>
    </source>
</reference>
<proteinExistence type="predicted"/>